<comment type="caution">
    <text evidence="6">The sequence shown here is derived from an EMBL/GenBank/DDBJ whole genome shotgun (WGS) entry which is preliminary data.</text>
</comment>
<feature type="compositionally biased region" description="Basic residues" evidence="4">
    <location>
        <begin position="318"/>
        <end position="329"/>
    </location>
</feature>
<dbReference type="InterPro" id="IPR012341">
    <property type="entry name" value="6hp_glycosidase-like_sf"/>
</dbReference>
<dbReference type="CDD" id="cd04794">
    <property type="entry name" value="euk_LANCL"/>
    <property type="match status" value="1"/>
</dbReference>
<accession>A0AA47ML50</accession>
<keyword evidence="3" id="KW-0862">Zinc</keyword>
<feature type="binding site" evidence="3">
    <location>
        <position position="426"/>
    </location>
    <ligand>
        <name>Zn(2+)</name>
        <dbReference type="ChEBI" id="CHEBI:29105"/>
    </ligand>
</feature>
<dbReference type="GO" id="GO:0031179">
    <property type="term" value="P:peptide modification"/>
    <property type="evidence" value="ECO:0007669"/>
    <property type="project" value="InterPro"/>
</dbReference>
<dbReference type="Gene3D" id="1.50.10.10">
    <property type="match status" value="2"/>
</dbReference>
<organism evidence="6 7">
    <name type="scientific">Merluccius polli</name>
    <name type="common">Benguela hake</name>
    <name type="synonym">Merluccius cadenati</name>
    <dbReference type="NCBI Taxonomy" id="89951"/>
    <lineage>
        <taxon>Eukaryota</taxon>
        <taxon>Metazoa</taxon>
        <taxon>Chordata</taxon>
        <taxon>Craniata</taxon>
        <taxon>Vertebrata</taxon>
        <taxon>Euteleostomi</taxon>
        <taxon>Actinopterygii</taxon>
        <taxon>Neopterygii</taxon>
        <taxon>Teleostei</taxon>
        <taxon>Neoteleostei</taxon>
        <taxon>Acanthomorphata</taxon>
        <taxon>Zeiogadaria</taxon>
        <taxon>Gadariae</taxon>
        <taxon>Gadiformes</taxon>
        <taxon>Gadoidei</taxon>
        <taxon>Merlucciidae</taxon>
        <taxon>Merluccius</taxon>
    </lineage>
</organism>
<evidence type="ECO:0000256" key="2">
    <source>
        <dbReference type="ARBA" id="ARBA00022723"/>
    </source>
</evidence>
<name>A0AA47ML50_MERPO</name>
<protein>
    <submittedName>
        <fullName evidence="6">LanC-like protein 2</fullName>
    </submittedName>
</protein>
<dbReference type="AlphaFoldDB" id="A0AA47ML50"/>
<dbReference type="Pfam" id="PF13359">
    <property type="entry name" value="DDE_Tnp_4"/>
    <property type="match status" value="1"/>
</dbReference>
<sequence length="549" mass="62610">MERCPLLYEWHRKQYVGAAHGLAGIYYMLMQLVTETMEDCELIKRYRLNREGIKLVELVRDAITSPTNRNNPISPEIKCLATLRYLATGKMQLCNADDLGISQPSFIRFPLDNQQLHRIKANFMAIAGMPGVVGAIDGTHIKIIAPSKDEDVFVNRKKVHSINTQIVFDATFYILDVVAKWPGSTHDSCILMESGLRQDVALDTLSQSTTGSTVKRELSRKAKLSIYQSIYVPALTYGHELWVMTERTRSRVQAAEMSFLRRVAGLSLRDRVRSLVIREELGVDPLLLRVERSQMRWLGHLVRMPPGRLPGEVFRARPTGRRPRGRPSTRWRDYSTQKYTKCCGEMNWADETSISCPARRNTPQPERAYSDYCMRHSPQPPGARVDADLLSDVVRPSVDYVRHKRFRSGNYPSSLSNESDRLIHWCHGAPGVVPMLLMAYKVFKEDKYLKDAVDCGEVIWQRGLLRKGYGICHGTAGNGYAFLSLYRLTQDKKYLYRACKFAEWCLEYGTHGCRIPDRPYSLFEGMAGAIHYLSEMAMPGDSCFPAFEL</sequence>
<dbReference type="Proteomes" id="UP001174136">
    <property type="component" value="Unassembled WGS sequence"/>
</dbReference>
<dbReference type="Pfam" id="PF05147">
    <property type="entry name" value="LANC_like"/>
    <property type="match status" value="2"/>
</dbReference>
<dbReference type="SMART" id="SM01260">
    <property type="entry name" value="LANC_like"/>
    <property type="match status" value="1"/>
</dbReference>
<evidence type="ECO:0000256" key="3">
    <source>
        <dbReference type="PIRSR" id="PIRSR607822-1"/>
    </source>
</evidence>
<dbReference type="PANTHER" id="PTHR12736:SF11">
    <property type="entry name" value="LANC-LIKE PROTEIN 2"/>
    <property type="match status" value="1"/>
</dbReference>
<dbReference type="SUPFAM" id="SSF158745">
    <property type="entry name" value="LanC-like"/>
    <property type="match status" value="2"/>
</dbReference>
<feature type="region of interest" description="Disordered" evidence="4">
    <location>
        <begin position="312"/>
        <end position="331"/>
    </location>
</feature>
<feature type="binding site" evidence="3">
    <location>
        <position position="472"/>
    </location>
    <ligand>
        <name>Zn(2+)</name>
        <dbReference type="ChEBI" id="CHEBI:29105"/>
    </ligand>
</feature>
<keyword evidence="7" id="KW-1185">Reference proteome</keyword>
<dbReference type="GO" id="GO:0005886">
    <property type="term" value="C:plasma membrane"/>
    <property type="evidence" value="ECO:0007669"/>
    <property type="project" value="TreeGrafter"/>
</dbReference>
<evidence type="ECO:0000313" key="6">
    <source>
        <dbReference type="EMBL" id="KAK0142304.1"/>
    </source>
</evidence>
<feature type="domain" description="DDE Tnp4" evidence="5">
    <location>
        <begin position="136"/>
        <end position="201"/>
    </location>
</feature>
<proteinExistence type="predicted"/>
<dbReference type="EMBL" id="JAOPHQ010003700">
    <property type="protein sequence ID" value="KAK0142304.1"/>
    <property type="molecule type" value="Genomic_DNA"/>
</dbReference>
<feature type="binding site" evidence="3">
    <location>
        <position position="473"/>
    </location>
    <ligand>
        <name>Zn(2+)</name>
        <dbReference type="ChEBI" id="CHEBI:29105"/>
    </ligand>
</feature>
<gene>
    <name evidence="6" type="primary">LANCL2</name>
    <name evidence="6" type="ORF">N1851_020038</name>
</gene>
<dbReference type="GO" id="GO:0005975">
    <property type="term" value="P:carbohydrate metabolic process"/>
    <property type="evidence" value="ECO:0007669"/>
    <property type="project" value="InterPro"/>
</dbReference>
<comment type="cofactor">
    <cofactor evidence="1">
        <name>a divalent metal cation</name>
        <dbReference type="ChEBI" id="CHEBI:60240"/>
    </cofactor>
</comment>
<dbReference type="PANTHER" id="PTHR12736">
    <property type="entry name" value="LANC-LIKE PROTEIN"/>
    <property type="match status" value="1"/>
</dbReference>
<evidence type="ECO:0000259" key="5">
    <source>
        <dbReference type="Pfam" id="PF13359"/>
    </source>
</evidence>
<keyword evidence="2 3" id="KW-0479">Metal-binding</keyword>
<dbReference type="PRINTS" id="PR01950">
    <property type="entry name" value="LANCSUPER"/>
</dbReference>
<evidence type="ECO:0000256" key="1">
    <source>
        <dbReference type="ARBA" id="ARBA00001968"/>
    </source>
</evidence>
<dbReference type="InterPro" id="IPR007822">
    <property type="entry name" value="LANC-like"/>
</dbReference>
<dbReference type="GO" id="GO:0046872">
    <property type="term" value="F:metal ion binding"/>
    <property type="evidence" value="ECO:0007669"/>
    <property type="project" value="UniProtKB-KW"/>
</dbReference>
<reference evidence="6" key="1">
    <citation type="journal article" date="2023" name="Front. Mar. Sci.">
        <title>A new Merluccius polli reference genome to investigate the effects of global change in West African waters.</title>
        <authorList>
            <person name="Mateo J.L."/>
            <person name="Blanco-Fernandez C."/>
            <person name="Garcia-Vazquez E."/>
            <person name="Machado-Schiaffino G."/>
        </authorList>
    </citation>
    <scope>NUCLEOTIDE SEQUENCE</scope>
    <source>
        <strain evidence="6">C29</strain>
        <tissue evidence="6">Fin</tissue>
    </source>
</reference>
<dbReference type="InterPro" id="IPR027806">
    <property type="entry name" value="HARBI1_dom"/>
</dbReference>
<evidence type="ECO:0000313" key="7">
    <source>
        <dbReference type="Proteomes" id="UP001174136"/>
    </source>
</evidence>
<evidence type="ECO:0000256" key="4">
    <source>
        <dbReference type="SAM" id="MobiDB-lite"/>
    </source>
</evidence>